<dbReference type="AlphaFoldDB" id="A0A0B0DC04"/>
<comment type="caution">
    <text evidence="1">The sequence shown here is derived from an EMBL/GenBank/DDBJ whole genome shotgun (WGS) entry which is preliminary data.</text>
</comment>
<evidence type="ECO:0000313" key="1">
    <source>
        <dbReference type="EMBL" id="KHE75501.1"/>
    </source>
</evidence>
<accession>A0A0B0DC04</accession>
<organism evidence="1 2">
    <name type="scientific">Kocuria marina</name>
    <dbReference type="NCBI Taxonomy" id="223184"/>
    <lineage>
        <taxon>Bacteria</taxon>
        <taxon>Bacillati</taxon>
        <taxon>Actinomycetota</taxon>
        <taxon>Actinomycetes</taxon>
        <taxon>Micrococcales</taxon>
        <taxon>Micrococcaceae</taxon>
        <taxon>Kocuria</taxon>
    </lineage>
</organism>
<dbReference type="EMBL" id="JROM01000007">
    <property type="protein sequence ID" value="KHE75501.1"/>
    <property type="molecule type" value="Genomic_DNA"/>
</dbReference>
<dbReference type="Proteomes" id="UP000030664">
    <property type="component" value="Unassembled WGS sequence"/>
</dbReference>
<gene>
    <name evidence="1" type="ORF">AS25_01450</name>
</gene>
<name>A0A0B0DC04_9MICC</name>
<proteinExistence type="predicted"/>
<reference evidence="1 2" key="1">
    <citation type="submission" date="2014-09" db="EMBL/GenBank/DDBJ databases">
        <title>High-quality draft genome sequence of Kocuria marina SO9-6, an actinobacterium isolated from a copper mine.</title>
        <authorList>
            <person name="Castro D.B."/>
            <person name="Pereira L.B."/>
            <person name="Silva M.V."/>
            <person name="Silva B.P."/>
            <person name="Zanardi B.R."/>
            <person name="Carlos C."/>
            <person name="Belgini D.R."/>
            <person name="Limache E.G."/>
            <person name="Lacerda G.V."/>
            <person name="Nery M.B."/>
            <person name="Gomes M.B."/>
            <person name="Souza S."/>
            <person name="Silva T.M."/>
            <person name="Rodrigues V.D."/>
            <person name="Paulino L.C."/>
            <person name="Vicentini R."/>
            <person name="Ferraz L.F."/>
            <person name="Ottoboni L.M."/>
        </authorList>
    </citation>
    <scope>NUCLEOTIDE SEQUENCE [LARGE SCALE GENOMIC DNA]</scope>
    <source>
        <strain evidence="1 2">SO9-6</strain>
    </source>
</reference>
<evidence type="ECO:0000313" key="2">
    <source>
        <dbReference type="Proteomes" id="UP000030664"/>
    </source>
</evidence>
<sequence>MEHAEIFQCDSRAASAGKRIIDYCPSPGAEKGLYFGKLFNQGIDFGGLVVEVVRDLLLLRHGWYRESSCTKLLLIEDGSTINITRCCSFVG</sequence>
<protein>
    <submittedName>
        <fullName evidence="1">Uncharacterized protein</fullName>
    </submittedName>
</protein>